<dbReference type="InterPro" id="IPR038797">
    <property type="entry name" value="Fltp"/>
</dbReference>
<dbReference type="PANTHER" id="PTHR34639">
    <property type="entry name" value="PROTEIN FLATTOP"/>
    <property type="match status" value="1"/>
</dbReference>
<proteinExistence type="inferred from homology"/>
<evidence type="ECO:0000313" key="3">
    <source>
        <dbReference type="EMBL" id="KAG2438843.1"/>
    </source>
</evidence>
<gene>
    <name evidence="3" type="ORF">HXX76_005383</name>
</gene>
<organism evidence="3 4">
    <name type="scientific">Chlamydomonas incerta</name>
    <dbReference type="NCBI Taxonomy" id="51695"/>
    <lineage>
        <taxon>Eukaryota</taxon>
        <taxon>Viridiplantae</taxon>
        <taxon>Chlorophyta</taxon>
        <taxon>core chlorophytes</taxon>
        <taxon>Chlorophyceae</taxon>
        <taxon>CS clade</taxon>
        <taxon>Chlamydomonadales</taxon>
        <taxon>Chlamydomonadaceae</taxon>
        <taxon>Chlamydomonas</taxon>
    </lineage>
</organism>
<dbReference type="GO" id="GO:0036064">
    <property type="term" value="C:ciliary basal body"/>
    <property type="evidence" value="ECO:0007669"/>
    <property type="project" value="TreeGrafter"/>
</dbReference>
<dbReference type="OrthoDB" id="521617at2759"/>
<dbReference type="AlphaFoldDB" id="A0A835T9D1"/>
<dbReference type="Pfam" id="PF22611">
    <property type="entry name" value="CFAP126"/>
    <property type="match status" value="1"/>
</dbReference>
<sequence length="137" mass="15409">MSRSYPGEQVEHAFNSKRLKNWEVPAVDKSQVISTSTGTRFGTLQPRSGRTQFIVDDNGHLKPGVPKLEKSAFNFTQTTPVFMDSAPRWPNENPTWPKNTKATMGYKGIQSNYLPTNTVTLKAVEVPGTTERNFNFM</sequence>
<protein>
    <recommendedName>
        <fullName evidence="2">Cilia- and flagella-associated protein 126</fullName>
    </recommendedName>
</protein>
<dbReference type="PANTHER" id="PTHR34639:SF1">
    <property type="entry name" value="PROTEIN FLATTOP"/>
    <property type="match status" value="1"/>
</dbReference>
<keyword evidence="4" id="KW-1185">Reference proteome</keyword>
<comment type="caution">
    <text evidence="3">The sequence shown here is derived from an EMBL/GenBank/DDBJ whole genome shotgun (WGS) entry which is preliminary data.</text>
</comment>
<reference evidence="3" key="1">
    <citation type="journal article" date="2020" name="bioRxiv">
        <title>Comparative genomics of Chlamydomonas.</title>
        <authorList>
            <person name="Craig R.J."/>
            <person name="Hasan A.R."/>
            <person name="Ness R.W."/>
            <person name="Keightley P.D."/>
        </authorList>
    </citation>
    <scope>NUCLEOTIDE SEQUENCE</scope>
    <source>
        <strain evidence="3">SAG 7.73</strain>
    </source>
</reference>
<dbReference type="CDD" id="cd23705">
    <property type="entry name" value="Flattop"/>
    <property type="match status" value="1"/>
</dbReference>
<evidence type="ECO:0000256" key="1">
    <source>
        <dbReference type="ARBA" id="ARBA00009887"/>
    </source>
</evidence>
<evidence type="ECO:0000256" key="2">
    <source>
        <dbReference type="ARBA" id="ARBA00033306"/>
    </source>
</evidence>
<comment type="similarity">
    <text evidence="1">Belongs to the Flattop family.</text>
</comment>
<dbReference type="GO" id="GO:0044782">
    <property type="term" value="P:cilium organization"/>
    <property type="evidence" value="ECO:0007669"/>
    <property type="project" value="TreeGrafter"/>
</dbReference>
<evidence type="ECO:0000313" key="4">
    <source>
        <dbReference type="Proteomes" id="UP000650467"/>
    </source>
</evidence>
<dbReference type="Proteomes" id="UP000650467">
    <property type="component" value="Unassembled WGS sequence"/>
</dbReference>
<accession>A0A835T9D1</accession>
<name>A0A835T9D1_CHLIN</name>
<dbReference type="EMBL" id="JAEHOC010000009">
    <property type="protein sequence ID" value="KAG2438843.1"/>
    <property type="molecule type" value="Genomic_DNA"/>
</dbReference>